<comment type="caution">
    <text evidence="1">The sequence shown here is derived from an EMBL/GenBank/DDBJ whole genome shotgun (WGS) entry which is preliminary data.</text>
</comment>
<dbReference type="EMBL" id="FXAE01000002">
    <property type="protein sequence ID" value="SME95081.1"/>
    <property type="molecule type" value="Genomic_DNA"/>
</dbReference>
<evidence type="ECO:0000313" key="2">
    <source>
        <dbReference type="Proteomes" id="UP000192939"/>
    </source>
</evidence>
<accession>A0ABY1LT46</accession>
<dbReference type="Proteomes" id="UP000192939">
    <property type="component" value="Unassembled WGS sequence"/>
</dbReference>
<keyword evidence="2" id="KW-1185">Reference proteome</keyword>
<proteinExistence type="predicted"/>
<sequence>MMAERSVKDLKINGVGQASGGVYREIQTEGIATLNGDIICEVLEANGTLKIKGTIQAGQMSFNGTGSSEGLLQGGKIELDGMLKVRQDVRFTSLHVQGMLQSKGSVIGETAKVDGALKLDGNAEFETAEVDGQLQVGGMLNAGNLKLDLEGPCHAKEIGGEVIVVRQRKGKRLLDYISPMWASRLTVDVIEGDDIRLEGTKAEVVRGNSVVIGPGCEIGRVEYKEHYEVSPQASVGHAEQK</sequence>
<gene>
    <name evidence="1" type="ORF">SAMN02744124_00420</name>
</gene>
<protein>
    <submittedName>
        <fullName evidence="1">Uncharacterized protein</fullName>
    </submittedName>
</protein>
<organism evidence="1 2">
    <name type="scientific">Paenibacillus barengoltzii J12</name>
    <dbReference type="NCBI Taxonomy" id="935846"/>
    <lineage>
        <taxon>Bacteria</taxon>
        <taxon>Bacillati</taxon>
        <taxon>Bacillota</taxon>
        <taxon>Bacilli</taxon>
        <taxon>Bacillales</taxon>
        <taxon>Paenibacillaceae</taxon>
        <taxon>Paenibacillus</taxon>
    </lineage>
</organism>
<evidence type="ECO:0000313" key="1">
    <source>
        <dbReference type="EMBL" id="SME95081.1"/>
    </source>
</evidence>
<reference evidence="1 2" key="1">
    <citation type="submission" date="2017-04" db="EMBL/GenBank/DDBJ databases">
        <authorList>
            <person name="Varghese N."/>
            <person name="Submissions S."/>
        </authorList>
    </citation>
    <scope>NUCLEOTIDE SEQUENCE [LARGE SCALE GENOMIC DNA]</scope>
    <source>
        <strain evidence="1 2">J12</strain>
    </source>
</reference>
<name>A0ABY1LT46_9BACL</name>